<dbReference type="Gene3D" id="3.40.50.300">
    <property type="entry name" value="P-loop containing nucleotide triphosphate hydrolases"/>
    <property type="match status" value="1"/>
</dbReference>
<dbReference type="GO" id="GO:0140662">
    <property type="term" value="F:ATP-dependent protein folding chaperone"/>
    <property type="evidence" value="ECO:0007669"/>
    <property type="project" value="InterPro"/>
</dbReference>
<comment type="similarity">
    <text evidence="6 7">Belongs to the ClpX chaperone family.</text>
</comment>
<keyword evidence="5 6" id="KW-0143">Chaperone</keyword>
<dbReference type="InterPro" id="IPR038366">
    <property type="entry name" value="Znf_CppX_C4_sf"/>
</dbReference>
<dbReference type="Pfam" id="PF07724">
    <property type="entry name" value="AAA_2"/>
    <property type="match status" value="1"/>
</dbReference>
<keyword evidence="9" id="KW-0645">Protease</keyword>
<feature type="binding site" evidence="6 7">
    <location>
        <position position="40"/>
    </location>
    <ligand>
        <name>Zn(2+)</name>
        <dbReference type="ChEBI" id="CHEBI:29105"/>
    </ligand>
</feature>
<keyword evidence="9" id="KW-0378">Hydrolase</keyword>
<dbReference type="RefSeq" id="WP_066181482.1">
    <property type="nucleotide sequence ID" value="NZ_LQZT01000034.1"/>
</dbReference>
<evidence type="ECO:0000256" key="2">
    <source>
        <dbReference type="ARBA" id="ARBA00022741"/>
    </source>
</evidence>
<dbReference type="Pfam" id="PF10431">
    <property type="entry name" value="ClpB_D2-small"/>
    <property type="match status" value="1"/>
</dbReference>
<evidence type="ECO:0000259" key="8">
    <source>
        <dbReference type="PROSITE" id="PS51902"/>
    </source>
</evidence>
<dbReference type="SMART" id="SM00382">
    <property type="entry name" value="AAA"/>
    <property type="match status" value="1"/>
</dbReference>
<dbReference type="GO" id="GO:0051082">
    <property type="term" value="F:unfolded protein binding"/>
    <property type="evidence" value="ECO:0007669"/>
    <property type="project" value="UniProtKB-UniRule"/>
</dbReference>
<dbReference type="InterPro" id="IPR046425">
    <property type="entry name" value="ClpX_bact"/>
</dbReference>
<keyword evidence="1 6" id="KW-0479">Metal-binding</keyword>
<evidence type="ECO:0000256" key="1">
    <source>
        <dbReference type="ARBA" id="ARBA00022723"/>
    </source>
</evidence>
<dbReference type="InterPro" id="IPR019489">
    <property type="entry name" value="Clp_ATPase_C"/>
</dbReference>
<dbReference type="STRING" id="1480615.AWJ14_17585"/>
<dbReference type="InterPro" id="IPR010603">
    <property type="entry name" value="Znf_CppX_C4"/>
</dbReference>
<dbReference type="FunFam" id="3.40.50.300:FF:000005">
    <property type="entry name" value="ATP-dependent Clp protease ATP-binding subunit ClpX"/>
    <property type="match status" value="1"/>
</dbReference>
<dbReference type="Gene3D" id="1.10.8.60">
    <property type="match status" value="1"/>
</dbReference>
<dbReference type="InterPro" id="IPR050052">
    <property type="entry name" value="ATP-dep_Clp_protease_ClpX"/>
</dbReference>
<feature type="binding site" evidence="6">
    <location>
        <begin position="122"/>
        <end position="129"/>
    </location>
    <ligand>
        <name>ATP</name>
        <dbReference type="ChEBI" id="CHEBI:30616"/>
    </ligand>
</feature>
<dbReference type="OrthoDB" id="9804062at2"/>
<dbReference type="InterPro" id="IPR003593">
    <property type="entry name" value="AAA+_ATPase"/>
</dbReference>
<keyword evidence="10" id="KW-1185">Reference proteome</keyword>
<feature type="domain" description="ClpX-type ZB" evidence="8">
    <location>
        <begin position="6"/>
        <end position="59"/>
    </location>
</feature>
<name>A0A1C1YTM6_9HYPH</name>
<evidence type="ECO:0000256" key="3">
    <source>
        <dbReference type="ARBA" id="ARBA00022833"/>
    </source>
</evidence>
<dbReference type="GO" id="GO:0046983">
    <property type="term" value="F:protein dimerization activity"/>
    <property type="evidence" value="ECO:0007669"/>
    <property type="project" value="UniProtKB-UniRule"/>
</dbReference>
<dbReference type="NCBIfam" id="TIGR00382">
    <property type="entry name" value="clpX"/>
    <property type="match status" value="1"/>
</dbReference>
<feature type="binding site" evidence="6 7">
    <location>
        <position position="43"/>
    </location>
    <ligand>
        <name>Zn(2+)</name>
        <dbReference type="ChEBI" id="CHEBI:29105"/>
    </ligand>
</feature>
<dbReference type="GO" id="GO:0009376">
    <property type="term" value="C:HslUV protease complex"/>
    <property type="evidence" value="ECO:0007669"/>
    <property type="project" value="TreeGrafter"/>
</dbReference>
<keyword evidence="3 6" id="KW-0862">Zinc</keyword>
<comment type="function">
    <text evidence="6">ATP-dependent specificity component of the Clp protease. It directs the protease to specific substrates. Can perform chaperone functions in the absence of ClpP.</text>
</comment>
<dbReference type="Pfam" id="PF06689">
    <property type="entry name" value="zf-C4_ClpX"/>
    <property type="match status" value="1"/>
</dbReference>
<evidence type="ECO:0000256" key="4">
    <source>
        <dbReference type="ARBA" id="ARBA00022840"/>
    </source>
</evidence>
<dbReference type="InterPro" id="IPR004487">
    <property type="entry name" value="Clp_protease_ATP-bd_su_ClpX"/>
</dbReference>
<dbReference type="SUPFAM" id="SSF52540">
    <property type="entry name" value="P-loop containing nucleoside triphosphate hydrolases"/>
    <property type="match status" value="1"/>
</dbReference>
<dbReference type="GO" id="GO:0051301">
    <property type="term" value="P:cell division"/>
    <property type="evidence" value="ECO:0007669"/>
    <property type="project" value="TreeGrafter"/>
</dbReference>
<keyword evidence="2 6" id="KW-0547">Nucleotide-binding</keyword>
<feature type="binding site" evidence="6 7">
    <location>
        <position position="18"/>
    </location>
    <ligand>
        <name>Zn(2+)</name>
        <dbReference type="ChEBI" id="CHEBI:29105"/>
    </ligand>
</feature>
<dbReference type="SMART" id="SM00994">
    <property type="entry name" value="zf-C4_ClpX"/>
    <property type="match status" value="1"/>
</dbReference>
<evidence type="ECO:0000313" key="9">
    <source>
        <dbReference type="EMBL" id="OCW56737.1"/>
    </source>
</evidence>
<organism evidence="9 10">
    <name type="scientific">Hoeflea olei</name>
    <dbReference type="NCBI Taxonomy" id="1480615"/>
    <lineage>
        <taxon>Bacteria</taxon>
        <taxon>Pseudomonadati</taxon>
        <taxon>Pseudomonadota</taxon>
        <taxon>Alphaproteobacteria</taxon>
        <taxon>Hyphomicrobiales</taxon>
        <taxon>Rhizobiaceae</taxon>
        <taxon>Hoeflea</taxon>
    </lineage>
</organism>
<dbReference type="Gene3D" id="6.20.220.10">
    <property type="entry name" value="ClpX chaperone, C4-type zinc finger domain"/>
    <property type="match status" value="1"/>
</dbReference>
<dbReference type="PANTHER" id="PTHR48102:SF7">
    <property type="entry name" value="ATP-DEPENDENT CLP PROTEASE ATP-BINDING SUBUNIT CLPX-LIKE, MITOCHONDRIAL"/>
    <property type="match status" value="1"/>
</dbReference>
<evidence type="ECO:0000256" key="6">
    <source>
        <dbReference type="HAMAP-Rule" id="MF_00175"/>
    </source>
</evidence>
<dbReference type="EMBL" id="LQZT01000034">
    <property type="protein sequence ID" value="OCW56737.1"/>
    <property type="molecule type" value="Genomic_DNA"/>
</dbReference>
<dbReference type="InterPro" id="IPR027417">
    <property type="entry name" value="P-loop_NTPase"/>
</dbReference>
<keyword evidence="4 6" id="KW-0067">ATP-binding</keyword>
<evidence type="ECO:0000256" key="7">
    <source>
        <dbReference type="PROSITE-ProRule" id="PRU01250"/>
    </source>
</evidence>
<dbReference type="InterPro" id="IPR059188">
    <property type="entry name" value="Znf_CLPX-like"/>
</dbReference>
<evidence type="ECO:0000256" key="5">
    <source>
        <dbReference type="ARBA" id="ARBA00023186"/>
    </source>
</evidence>
<sequence length="426" mass="46818">MSKVSGSNGGDSKNTLYCSFCGKSQHEVRKLIAGPTVFICDECVELCMDIIREENKSSMVKSRDGVPTPQEIIATLDEYVIGQQQAKKILSVAVHNHYKRLNHSSKSGEVELAKSNILLVGPTGCGKTYLAQTLARIIDVPFTMADATTLTEAGYVGEDVENIILKLLQAADYNVERAQRGIVYIDEVDKISRKSDNPSITRDVSGEGVQQALLKIMEGTVASVPPQGGRKHPQQEFLQVDTTNILFVCGGAFAGLDKIISARGEKTSIGFGANVRAQDERRVGEVLRDLEPEDLVKFGLIPEFIGRLPVLATLEDLDEAALIQILTEPKNALVKQYQRLFEMEDVELTFHESALHEIAKRGIIRKTGARGLRSIMEKILLDTMFELPQLEGVREVVISDDVVIGNARPLYIYAERDDEAKGSASA</sequence>
<dbReference type="Proteomes" id="UP000094795">
    <property type="component" value="Unassembled WGS sequence"/>
</dbReference>
<dbReference type="NCBIfam" id="NF003745">
    <property type="entry name" value="PRK05342.1"/>
    <property type="match status" value="1"/>
</dbReference>
<protein>
    <recommendedName>
        <fullName evidence="6">ATP-dependent Clp protease ATP-binding subunit ClpX</fullName>
    </recommendedName>
</protein>
<evidence type="ECO:0000313" key="10">
    <source>
        <dbReference type="Proteomes" id="UP000094795"/>
    </source>
</evidence>
<dbReference type="SMART" id="SM01086">
    <property type="entry name" value="ClpB_D2-small"/>
    <property type="match status" value="1"/>
</dbReference>
<dbReference type="AlphaFoldDB" id="A0A1C1YTM6"/>
<comment type="caution">
    <text evidence="9">The sequence shown here is derived from an EMBL/GenBank/DDBJ whole genome shotgun (WGS) entry which is preliminary data.</text>
</comment>
<dbReference type="FunFam" id="1.10.8.60:FF:000002">
    <property type="entry name" value="ATP-dependent Clp protease ATP-binding subunit ClpX"/>
    <property type="match status" value="1"/>
</dbReference>
<accession>A0A1C1YTM6</accession>
<dbReference type="CDD" id="cd19497">
    <property type="entry name" value="RecA-like_ClpX"/>
    <property type="match status" value="1"/>
</dbReference>
<dbReference type="InterPro" id="IPR003959">
    <property type="entry name" value="ATPase_AAA_core"/>
</dbReference>
<dbReference type="GO" id="GO:0051603">
    <property type="term" value="P:proteolysis involved in protein catabolic process"/>
    <property type="evidence" value="ECO:0007669"/>
    <property type="project" value="TreeGrafter"/>
</dbReference>
<reference evidence="9 10" key="1">
    <citation type="submission" date="2015-12" db="EMBL/GenBank/DDBJ databases">
        <authorList>
            <person name="Shamseldin A."/>
            <person name="Moawad H."/>
            <person name="Abd El-Rahim W.M."/>
            <person name="Sadowsky M.J."/>
        </authorList>
    </citation>
    <scope>NUCLEOTIDE SEQUENCE [LARGE SCALE GENOMIC DNA]</scope>
    <source>
        <strain evidence="9 10">JC234</strain>
    </source>
</reference>
<dbReference type="GO" id="GO:0005524">
    <property type="term" value="F:ATP binding"/>
    <property type="evidence" value="ECO:0007669"/>
    <property type="project" value="UniProtKB-UniRule"/>
</dbReference>
<dbReference type="PANTHER" id="PTHR48102">
    <property type="entry name" value="ATP-DEPENDENT CLP PROTEASE ATP-BINDING SUBUNIT CLPX-LIKE, MITOCHONDRIAL-RELATED"/>
    <property type="match status" value="1"/>
</dbReference>
<dbReference type="SUPFAM" id="SSF57716">
    <property type="entry name" value="Glucocorticoid receptor-like (DNA-binding domain)"/>
    <property type="match status" value="1"/>
</dbReference>
<dbReference type="GO" id="GO:0008233">
    <property type="term" value="F:peptidase activity"/>
    <property type="evidence" value="ECO:0007669"/>
    <property type="project" value="UniProtKB-KW"/>
</dbReference>
<dbReference type="GO" id="GO:0008270">
    <property type="term" value="F:zinc ion binding"/>
    <property type="evidence" value="ECO:0007669"/>
    <property type="project" value="UniProtKB-UniRule"/>
</dbReference>
<dbReference type="HAMAP" id="MF_00175">
    <property type="entry name" value="ClpX"/>
    <property type="match status" value="1"/>
</dbReference>
<dbReference type="GO" id="GO:0016887">
    <property type="term" value="F:ATP hydrolysis activity"/>
    <property type="evidence" value="ECO:0007669"/>
    <property type="project" value="InterPro"/>
</dbReference>
<comment type="subunit">
    <text evidence="6">Component of the ClpX-ClpP complex. Forms a hexameric ring that, in the presence of ATP, binds to fourteen ClpP subunits assembled into a disk-like structure with a central cavity, resembling the structure of eukaryotic proteasomes.</text>
</comment>
<proteinExistence type="inferred from homology"/>
<dbReference type="PROSITE" id="PS51902">
    <property type="entry name" value="CLPX_ZB"/>
    <property type="match status" value="1"/>
</dbReference>
<gene>
    <name evidence="6" type="primary">clpX</name>
    <name evidence="9" type="ORF">AWJ14_17585</name>
</gene>
<feature type="binding site" evidence="6 7">
    <location>
        <position position="21"/>
    </location>
    <ligand>
        <name>Zn(2+)</name>
        <dbReference type="ChEBI" id="CHEBI:29105"/>
    </ligand>
</feature>